<proteinExistence type="predicted"/>
<name>A0A3B0WWR4_9ZZZZ</name>
<dbReference type="AlphaFoldDB" id="A0A3B0WWR4"/>
<gene>
    <name evidence="2" type="ORF">MNBD_GAMMA07-1743</name>
</gene>
<reference evidence="2" key="1">
    <citation type="submission" date="2018-06" db="EMBL/GenBank/DDBJ databases">
        <authorList>
            <person name="Zhirakovskaya E."/>
        </authorList>
    </citation>
    <scope>NUCLEOTIDE SEQUENCE</scope>
</reference>
<keyword evidence="1" id="KW-0812">Transmembrane</keyword>
<sequence>MNHSCFKILIFCLFQGMFSQTMANGLMHNNTRPSVSNEKHEVNSAKKMVKAIKSKPPFVNMEEEKQWYLNDIETKFEFDPNTTINVSWFSNVIKFFIILIEAALWLLPLLAIFYLYLYRKYWFNLMRDNETKPRKTPIPDTLFGLDITQETLPNDIEKTARHLWLNHKHREAVGLLYRGALFAMFKQHKFELPPGATEQDCVGQLILKLKQMPLDEIVTPIHFNELQINQFQTLTDIWVSVAYAHRIPEDTVFNQLCLHWNQAFLKTNEPRL</sequence>
<protein>
    <recommendedName>
        <fullName evidence="3">DUF4129 domain-containing protein</fullName>
    </recommendedName>
</protein>
<evidence type="ECO:0008006" key="3">
    <source>
        <dbReference type="Google" id="ProtNLM"/>
    </source>
</evidence>
<feature type="transmembrane region" description="Helical" evidence="1">
    <location>
        <begin position="95"/>
        <end position="117"/>
    </location>
</feature>
<dbReference type="EMBL" id="UOFF01000102">
    <property type="protein sequence ID" value="VAW55662.1"/>
    <property type="molecule type" value="Genomic_DNA"/>
</dbReference>
<evidence type="ECO:0000256" key="1">
    <source>
        <dbReference type="SAM" id="Phobius"/>
    </source>
</evidence>
<evidence type="ECO:0000313" key="2">
    <source>
        <dbReference type="EMBL" id="VAW55662.1"/>
    </source>
</evidence>
<accession>A0A3B0WWR4</accession>
<organism evidence="2">
    <name type="scientific">hydrothermal vent metagenome</name>
    <dbReference type="NCBI Taxonomy" id="652676"/>
    <lineage>
        <taxon>unclassified sequences</taxon>
        <taxon>metagenomes</taxon>
        <taxon>ecological metagenomes</taxon>
    </lineage>
</organism>
<keyword evidence="1" id="KW-1133">Transmembrane helix</keyword>
<keyword evidence="1" id="KW-0472">Membrane</keyword>